<protein>
    <submittedName>
        <fullName evidence="1">Uncharacterized protein</fullName>
    </submittedName>
</protein>
<feature type="non-terminal residue" evidence="1">
    <location>
        <position position="92"/>
    </location>
</feature>
<comment type="caution">
    <text evidence="1">The sequence shown here is derived from an EMBL/GenBank/DDBJ whole genome shotgun (WGS) entry which is preliminary data.</text>
</comment>
<organism evidence="1 2">
    <name type="scientific">Paragonimus westermani</name>
    <dbReference type="NCBI Taxonomy" id="34504"/>
    <lineage>
        <taxon>Eukaryota</taxon>
        <taxon>Metazoa</taxon>
        <taxon>Spiralia</taxon>
        <taxon>Lophotrochozoa</taxon>
        <taxon>Platyhelminthes</taxon>
        <taxon>Trematoda</taxon>
        <taxon>Digenea</taxon>
        <taxon>Plagiorchiida</taxon>
        <taxon>Troglotremata</taxon>
        <taxon>Troglotrematidae</taxon>
        <taxon>Paragonimus</taxon>
    </lineage>
</organism>
<dbReference type="EMBL" id="JTDF01000389">
    <property type="protein sequence ID" value="KAF8571656.1"/>
    <property type="molecule type" value="Genomic_DNA"/>
</dbReference>
<reference evidence="1 2" key="1">
    <citation type="submission" date="2019-07" db="EMBL/GenBank/DDBJ databases">
        <title>Annotation for the trematode Paragonimus westermani.</title>
        <authorList>
            <person name="Choi Y.-J."/>
        </authorList>
    </citation>
    <scope>NUCLEOTIDE SEQUENCE [LARGE SCALE GENOMIC DNA]</scope>
    <source>
        <strain evidence="1">180907_Pwestermani</strain>
    </source>
</reference>
<evidence type="ECO:0000313" key="1">
    <source>
        <dbReference type="EMBL" id="KAF8571656.1"/>
    </source>
</evidence>
<dbReference type="OrthoDB" id="10458730at2759"/>
<evidence type="ECO:0000313" key="2">
    <source>
        <dbReference type="Proteomes" id="UP000699462"/>
    </source>
</evidence>
<dbReference type="Proteomes" id="UP000699462">
    <property type="component" value="Unassembled WGS sequence"/>
</dbReference>
<keyword evidence="2" id="KW-1185">Reference proteome</keyword>
<dbReference type="AlphaFoldDB" id="A0A8T0DWC5"/>
<proteinExistence type="predicted"/>
<sequence>MMMRKKKMSTMRTKLMKTAHHRLPTLIGCVSQLVGDREARLCVEREYCQLTVIWALPKCITFIPDTYFLVYMCSCFAFVVRNLFFTICITLC</sequence>
<accession>A0A8T0DWC5</accession>
<name>A0A8T0DWC5_9TREM</name>
<gene>
    <name evidence="1" type="ORF">P879_03682</name>
</gene>